<dbReference type="GO" id="GO:0003700">
    <property type="term" value="F:DNA-binding transcription factor activity"/>
    <property type="evidence" value="ECO:0007669"/>
    <property type="project" value="UniProtKB-UniRule"/>
</dbReference>
<dbReference type="RefSeq" id="WP_090841899.1">
    <property type="nucleotide sequence ID" value="NZ_FNIL01000003.1"/>
</dbReference>
<gene>
    <name evidence="7" type="ORF">SAMN04488053_10332</name>
</gene>
<dbReference type="InterPro" id="IPR012770">
    <property type="entry name" value="TreR"/>
</dbReference>
<dbReference type="SMART" id="SM00345">
    <property type="entry name" value="HTH_GNTR"/>
    <property type="match status" value="1"/>
</dbReference>
<dbReference type="PRINTS" id="PR00035">
    <property type="entry name" value="HTHGNTR"/>
</dbReference>
<dbReference type="NCBIfam" id="TIGR02404">
    <property type="entry name" value="trehalos_R_Bsub"/>
    <property type="match status" value="1"/>
</dbReference>
<dbReference type="AlphaFoldDB" id="A0A1H0DP29"/>
<keyword evidence="2" id="KW-0805">Transcription regulation</keyword>
<evidence type="ECO:0000256" key="2">
    <source>
        <dbReference type="ARBA" id="ARBA00023015"/>
    </source>
</evidence>
<protein>
    <recommendedName>
        <fullName evidence="5">Trehalose operon repressor</fullName>
    </recommendedName>
</protein>
<dbReference type="InterPro" id="IPR011663">
    <property type="entry name" value="UTRA"/>
</dbReference>
<keyword evidence="8" id="KW-1185">Reference proteome</keyword>
<organism evidence="7 8">
    <name type="scientific">Alkalicoccus daliensis</name>
    <dbReference type="NCBI Taxonomy" id="745820"/>
    <lineage>
        <taxon>Bacteria</taxon>
        <taxon>Bacillati</taxon>
        <taxon>Bacillota</taxon>
        <taxon>Bacilli</taxon>
        <taxon>Bacillales</taxon>
        <taxon>Bacillaceae</taxon>
        <taxon>Alkalicoccus</taxon>
    </lineage>
</organism>
<evidence type="ECO:0000256" key="3">
    <source>
        <dbReference type="ARBA" id="ARBA00023125"/>
    </source>
</evidence>
<dbReference type="SUPFAM" id="SSF46785">
    <property type="entry name" value="Winged helix' DNA-binding domain"/>
    <property type="match status" value="1"/>
</dbReference>
<evidence type="ECO:0000256" key="1">
    <source>
        <dbReference type="ARBA" id="ARBA00022491"/>
    </source>
</evidence>
<dbReference type="STRING" id="745820.SAMN04488053_10332"/>
<dbReference type="PANTHER" id="PTHR44846">
    <property type="entry name" value="MANNOSYL-D-GLYCERATE TRANSPORT/METABOLISM SYSTEM REPRESSOR MNGR-RELATED"/>
    <property type="match status" value="1"/>
</dbReference>
<dbReference type="FunFam" id="3.40.1410.10:FF:000008">
    <property type="entry name" value="Transcriptional regulator, GntR family"/>
    <property type="match status" value="1"/>
</dbReference>
<feature type="domain" description="HTH gntR-type" evidence="6">
    <location>
        <begin position="2"/>
        <end position="70"/>
    </location>
</feature>
<dbReference type="OrthoDB" id="9816541at2"/>
<reference evidence="8" key="1">
    <citation type="submission" date="2016-10" db="EMBL/GenBank/DDBJ databases">
        <authorList>
            <person name="Varghese N."/>
            <person name="Submissions S."/>
        </authorList>
    </citation>
    <scope>NUCLEOTIDE SEQUENCE [LARGE SCALE GENOMIC DNA]</scope>
    <source>
        <strain evidence="8">CGMCC 1.10369</strain>
    </source>
</reference>
<dbReference type="CDD" id="cd07377">
    <property type="entry name" value="WHTH_GntR"/>
    <property type="match status" value="1"/>
</dbReference>
<dbReference type="Proteomes" id="UP000198778">
    <property type="component" value="Unassembled WGS sequence"/>
</dbReference>
<dbReference type="SUPFAM" id="SSF64288">
    <property type="entry name" value="Chorismate lyase-like"/>
    <property type="match status" value="1"/>
</dbReference>
<keyword evidence="3" id="KW-0238">DNA-binding</keyword>
<dbReference type="GO" id="GO:0045892">
    <property type="term" value="P:negative regulation of DNA-templated transcription"/>
    <property type="evidence" value="ECO:0007669"/>
    <property type="project" value="TreeGrafter"/>
</dbReference>
<evidence type="ECO:0000256" key="4">
    <source>
        <dbReference type="ARBA" id="ARBA00023163"/>
    </source>
</evidence>
<proteinExistence type="predicted"/>
<dbReference type="InterPro" id="IPR050679">
    <property type="entry name" value="Bact_HTH_transcr_reg"/>
</dbReference>
<dbReference type="Pfam" id="PF00392">
    <property type="entry name" value="GntR"/>
    <property type="match status" value="1"/>
</dbReference>
<dbReference type="Pfam" id="PF07702">
    <property type="entry name" value="UTRA"/>
    <property type="match status" value="1"/>
</dbReference>
<keyword evidence="4" id="KW-0804">Transcription</keyword>
<sequence length="238" mass="27925">MQNKYLLIYREIADKIQAGTFKAGEKLPSEHELVQTYSTSRETIRKALNQLAQNGYIQKVQGKGSIVLDTQKFDFPVSGLVSFKELADNLGESHKTYVEKLALIEPDDFLQTQLHALPQEGIWEVHRVREIENERIILDKDFFKQMYVEKLTEEICRNSIYDYIENELHMMISFAKKEITVGEPTDEDRKYLDLEGFSNIVVVKNYVYFDDASLFQYTESRHRPDRFKFVDFARRSSV</sequence>
<dbReference type="Gene3D" id="3.40.1410.10">
    <property type="entry name" value="Chorismate lyase-like"/>
    <property type="match status" value="1"/>
</dbReference>
<dbReference type="SMART" id="SM00866">
    <property type="entry name" value="UTRA"/>
    <property type="match status" value="1"/>
</dbReference>
<name>A0A1H0DP29_9BACI</name>
<dbReference type="InterPro" id="IPR000524">
    <property type="entry name" value="Tscrpt_reg_HTH_GntR"/>
</dbReference>
<keyword evidence="1" id="KW-0678">Repressor</keyword>
<dbReference type="Gene3D" id="1.10.10.10">
    <property type="entry name" value="Winged helix-like DNA-binding domain superfamily/Winged helix DNA-binding domain"/>
    <property type="match status" value="1"/>
</dbReference>
<dbReference type="GO" id="GO:0003677">
    <property type="term" value="F:DNA binding"/>
    <property type="evidence" value="ECO:0007669"/>
    <property type="project" value="UniProtKB-UniRule"/>
</dbReference>
<dbReference type="PROSITE" id="PS50949">
    <property type="entry name" value="HTH_GNTR"/>
    <property type="match status" value="1"/>
</dbReference>
<accession>A0A1H0DP29</accession>
<evidence type="ECO:0000313" key="8">
    <source>
        <dbReference type="Proteomes" id="UP000198778"/>
    </source>
</evidence>
<evidence type="ECO:0000313" key="7">
    <source>
        <dbReference type="EMBL" id="SDN71930.1"/>
    </source>
</evidence>
<evidence type="ECO:0000259" key="6">
    <source>
        <dbReference type="PROSITE" id="PS50949"/>
    </source>
</evidence>
<dbReference type="InterPro" id="IPR036390">
    <property type="entry name" value="WH_DNA-bd_sf"/>
</dbReference>
<dbReference type="InterPro" id="IPR028978">
    <property type="entry name" value="Chorismate_lyase_/UTRA_dom_sf"/>
</dbReference>
<evidence type="ECO:0000256" key="5">
    <source>
        <dbReference type="NCBIfam" id="TIGR02404"/>
    </source>
</evidence>
<dbReference type="InterPro" id="IPR036388">
    <property type="entry name" value="WH-like_DNA-bd_sf"/>
</dbReference>
<dbReference type="EMBL" id="FNIL01000003">
    <property type="protein sequence ID" value="SDN71930.1"/>
    <property type="molecule type" value="Genomic_DNA"/>
</dbReference>
<dbReference type="PANTHER" id="PTHR44846:SF12">
    <property type="entry name" value="HTH-TYPE TRANSCRIPTIONAL REGULATOR TRER"/>
    <property type="match status" value="1"/>
</dbReference>